<organism evidence="6 7">
    <name type="scientific">Pedobacter duraquae</name>
    <dbReference type="NCBI Taxonomy" id="425511"/>
    <lineage>
        <taxon>Bacteria</taxon>
        <taxon>Pseudomonadati</taxon>
        <taxon>Bacteroidota</taxon>
        <taxon>Sphingobacteriia</taxon>
        <taxon>Sphingobacteriales</taxon>
        <taxon>Sphingobacteriaceae</taxon>
        <taxon>Pedobacter</taxon>
    </lineage>
</organism>
<name>A0A4R6IJ50_9SPHI</name>
<sequence>MDINNQIDHEKFMRIAIEFSEKNVTESIGGPFGAAVVKNGELIAASGNRVTSTNDPTAHAEVSAIRLACDKLQTFDLSGCVIYTSCEPCPMCLSAIYWARITHIYYANTKIDADKIGFSDKFIYEEIEKPMHERAIPIVQMLRDEAQQAFKLWDQSAMKIDY</sequence>
<evidence type="ECO:0000256" key="1">
    <source>
        <dbReference type="ARBA" id="ARBA00006576"/>
    </source>
</evidence>
<dbReference type="PANTHER" id="PTHR11079:SF161">
    <property type="entry name" value="CMP_DCMP-TYPE DEAMINASE DOMAIN-CONTAINING PROTEIN"/>
    <property type="match status" value="1"/>
</dbReference>
<gene>
    <name evidence="6" type="ORF">CLV32_3125</name>
</gene>
<dbReference type="AlphaFoldDB" id="A0A4R6IJ50"/>
<evidence type="ECO:0000313" key="7">
    <source>
        <dbReference type="Proteomes" id="UP000295499"/>
    </source>
</evidence>
<dbReference type="PANTHER" id="PTHR11079">
    <property type="entry name" value="CYTOSINE DEAMINASE FAMILY MEMBER"/>
    <property type="match status" value="1"/>
</dbReference>
<evidence type="ECO:0000256" key="4">
    <source>
        <dbReference type="ARBA" id="ARBA00022833"/>
    </source>
</evidence>
<keyword evidence="3" id="KW-0378">Hydrolase</keyword>
<feature type="domain" description="CMP/dCMP-type deaminase" evidence="5">
    <location>
        <begin position="7"/>
        <end position="138"/>
    </location>
</feature>
<proteinExistence type="inferred from homology"/>
<dbReference type="OrthoDB" id="9802676at2"/>
<accession>A0A4R6IJ50</accession>
<dbReference type="Proteomes" id="UP000295499">
    <property type="component" value="Unassembled WGS sequence"/>
</dbReference>
<dbReference type="RefSeq" id="WP_133556965.1">
    <property type="nucleotide sequence ID" value="NZ_SNWM01000003.1"/>
</dbReference>
<comment type="similarity">
    <text evidence="1">Belongs to the cytidine and deoxycytidylate deaminase family.</text>
</comment>
<evidence type="ECO:0000313" key="6">
    <source>
        <dbReference type="EMBL" id="TDO22011.1"/>
    </source>
</evidence>
<evidence type="ECO:0000256" key="3">
    <source>
        <dbReference type="ARBA" id="ARBA00022801"/>
    </source>
</evidence>
<dbReference type="InterPro" id="IPR016193">
    <property type="entry name" value="Cytidine_deaminase-like"/>
</dbReference>
<dbReference type="PROSITE" id="PS00903">
    <property type="entry name" value="CYT_DCMP_DEAMINASES_1"/>
    <property type="match status" value="1"/>
</dbReference>
<dbReference type="GO" id="GO:0008270">
    <property type="term" value="F:zinc ion binding"/>
    <property type="evidence" value="ECO:0007669"/>
    <property type="project" value="InterPro"/>
</dbReference>
<keyword evidence="2" id="KW-0479">Metal-binding</keyword>
<dbReference type="SUPFAM" id="SSF53927">
    <property type="entry name" value="Cytidine deaminase-like"/>
    <property type="match status" value="1"/>
</dbReference>
<dbReference type="FunFam" id="3.40.140.10:FF:000011">
    <property type="entry name" value="tRNA-specific adenosine deaminase"/>
    <property type="match status" value="1"/>
</dbReference>
<dbReference type="Pfam" id="PF00383">
    <property type="entry name" value="dCMP_cyt_deam_1"/>
    <property type="match status" value="1"/>
</dbReference>
<keyword evidence="7" id="KW-1185">Reference proteome</keyword>
<dbReference type="EMBL" id="SNWM01000003">
    <property type="protein sequence ID" value="TDO22011.1"/>
    <property type="molecule type" value="Genomic_DNA"/>
</dbReference>
<dbReference type="GO" id="GO:0047974">
    <property type="term" value="F:guanosine deaminase activity"/>
    <property type="evidence" value="ECO:0007669"/>
    <property type="project" value="TreeGrafter"/>
</dbReference>
<protein>
    <submittedName>
        <fullName evidence="6">tRNA(Arg) A34 adenosine deaminase TadA</fullName>
    </submittedName>
</protein>
<evidence type="ECO:0000259" key="5">
    <source>
        <dbReference type="PROSITE" id="PS51747"/>
    </source>
</evidence>
<dbReference type="PROSITE" id="PS51747">
    <property type="entry name" value="CYT_DCMP_DEAMINASES_2"/>
    <property type="match status" value="1"/>
</dbReference>
<reference evidence="6 7" key="1">
    <citation type="submission" date="2019-03" db="EMBL/GenBank/DDBJ databases">
        <title>Genomic Encyclopedia of Archaeal and Bacterial Type Strains, Phase II (KMG-II): from individual species to whole genera.</title>
        <authorList>
            <person name="Goeker M."/>
        </authorList>
    </citation>
    <scope>NUCLEOTIDE SEQUENCE [LARGE SCALE GENOMIC DNA]</scope>
    <source>
        <strain evidence="6 7">DSM 19034</strain>
    </source>
</reference>
<keyword evidence="4" id="KW-0862">Zinc</keyword>
<dbReference type="InterPro" id="IPR016192">
    <property type="entry name" value="APOBEC/CMP_deaminase_Zn-bd"/>
</dbReference>
<evidence type="ECO:0000256" key="2">
    <source>
        <dbReference type="ARBA" id="ARBA00022723"/>
    </source>
</evidence>
<dbReference type="GO" id="GO:0006152">
    <property type="term" value="P:purine nucleoside catabolic process"/>
    <property type="evidence" value="ECO:0007669"/>
    <property type="project" value="TreeGrafter"/>
</dbReference>
<dbReference type="InterPro" id="IPR002125">
    <property type="entry name" value="CMP_dCMP_dom"/>
</dbReference>
<dbReference type="CDD" id="cd01285">
    <property type="entry name" value="nucleoside_deaminase"/>
    <property type="match status" value="1"/>
</dbReference>
<dbReference type="Gene3D" id="3.40.140.10">
    <property type="entry name" value="Cytidine Deaminase, domain 2"/>
    <property type="match status" value="1"/>
</dbReference>
<comment type="caution">
    <text evidence="6">The sequence shown here is derived from an EMBL/GenBank/DDBJ whole genome shotgun (WGS) entry which is preliminary data.</text>
</comment>